<dbReference type="Proteomes" id="UP000323720">
    <property type="component" value="Unassembled WGS sequence"/>
</dbReference>
<gene>
    <name evidence="2" type="ORF">ES674_15280</name>
</gene>
<dbReference type="EMBL" id="VSKK01000009">
    <property type="protein sequence ID" value="TYB73003.1"/>
    <property type="molecule type" value="Genomic_DNA"/>
</dbReference>
<evidence type="ECO:0000313" key="3">
    <source>
        <dbReference type="Proteomes" id="UP000323720"/>
    </source>
</evidence>
<evidence type="ECO:0000256" key="1">
    <source>
        <dbReference type="SAM" id="SignalP"/>
    </source>
</evidence>
<dbReference type="NCBIfam" id="NF033852">
    <property type="entry name" value="fulvocin_rel"/>
    <property type="match status" value="1"/>
</dbReference>
<protein>
    <submittedName>
        <fullName evidence="2">Bacteriocin fulvocin C-related protein</fullName>
    </submittedName>
</protein>
<name>A0A5D0QUW0_9FLAO</name>
<reference evidence="2 3" key="1">
    <citation type="submission" date="2019-08" db="EMBL/GenBank/DDBJ databases">
        <title>Genomes of Antarctic Bizionia species.</title>
        <authorList>
            <person name="Bowman J.P."/>
        </authorList>
    </citation>
    <scope>NUCLEOTIDE SEQUENCE [LARGE SCALE GENOMIC DNA]</scope>
    <source>
        <strain evidence="2 3">ADA-4</strain>
    </source>
</reference>
<sequence length="221" mass="24770">MKIFIKCLLLFSIAFAYTSCDVDEEICYSCNQSVNNWAQENKSEILKMNREDIIKLSGEKQRAAFRVLTPSKRKSVWRDKLNHLKQKHKKKEELELIAYVESLVNELSFKRELTDKEYYVIEENLLPLVERAGWSKSEMVYAFGTLQNTKSKEDNDFFNKTDGGSIGGGGSGPGDEPDCNCKWGWCGSGDDCEKDSCDETNLGCGALGLGSCTKICGGNPN</sequence>
<keyword evidence="3" id="KW-1185">Reference proteome</keyword>
<feature type="chain" id="PRO_5022868686" evidence="1">
    <location>
        <begin position="17"/>
        <end position="221"/>
    </location>
</feature>
<organism evidence="2 3">
    <name type="scientific">Bizionia myxarmorum</name>
    <dbReference type="NCBI Taxonomy" id="291186"/>
    <lineage>
        <taxon>Bacteria</taxon>
        <taxon>Pseudomonadati</taxon>
        <taxon>Bacteroidota</taxon>
        <taxon>Flavobacteriia</taxon>
        <taxon>Flavobacteriales</taxon>
        <taxon>Flavobacteriaceae</taxon>
        <taxon>Bizionia</taxon>
    </lineage>
</organism>
<feature type="signal peptide" evidence="1">
    <location>
        <begin position="1"/>
        <end position="16"/>
    </location>
</feature>
<dbReference type="RefSeq" id="WP_148405512.1">
    <property type="nucleotide sequence ID" value="NZ_VSKK01000009.1"/>
</dbReference>
<accession>A0A5D0QUW0</accession>
<dbReference type="OrthoDB" id="1086668at2"/>
<dbReference type="AlphaFoldDB" id="A0A5D0QUW0"/>
<comment type="caution">
    <text evidence="2">The sequence shown here is derived from an EMBL/GenBank/DDBJ whole genome shotgun (WGS) entry which is preliminary data.</text>
</comment>
<proteinExistence type="predicted"/>
<keyword evidence="1" id="KW-0732">Signal</keyword>
<evidence type="ECO:0000313" key="2">
    <source>
        <dbReference type="EMBL" id="TYB73003.1"/>
    </source>
</evidence>